<dbReference type="HOGENOM" id="CLU_090389_7_0_1"/>
<dbReference type="EMBL" id="CH964239">
    <property type="protein sequence ID" value="EDW82493.1"/>
    <property type="molecule type" value="Genomic_DNA"/>
</dbReference>
<dbReference type="NCBIfam" id="TIGR01068">
    <property type="entry name" value="thioredoxin"/>
    <property type="match status" value="1"/>
</dbReference>
<dbReference type="PANTHER" id="PTHR46115">
    <property type="entry name" value="THIOREDOXIN-LIKE PROTEIN 1"/>
    <property type="match status" value="1"/>
</dbReference>
<dbReference type="STRING" id="7260.B4NCD4"/>
<dbReference type="GeneID" id="6648743"/>
<evidence type="ECO:0000256" key="1">
    <source>
        <dbReference type="ARBA" id="ARBA00022448"/>
    </source>
</evidence>
<dbReference type="Pfam" id="PF00085">
    <property type="entry name" value="Thioredoxin"/>
    <property type="match status" value="1"/>
</dbReference>
<dbReference type="PROSITE" id="PS51352">
    <property type="entry name" value="THIOREDOXIN_2"/>
    <property type="match status" value="1"/>
</dbReference>
<dbReference type="InterPro" id="IPR005746">
    <property type="entry name" value="Thioredoxin"/>
</dbReference>
<dbReference type="PRINTS" id="PR00421">
    <property type="entry name" value="THIOREDOXIN"/>
</dbReference>
<dbReference type="PROSITE" id="PS00194">
    <property type="entry name" value="THIOREDOXIN_1"/>
    <property type="match status" value="1"/>
</dbReference>
<evidence type="ECO:0000259" key="6">
    <source>
        <dbReference type="PROSITE" id="PS51352"/>
    </source>
</evidence>
<dbReference type="InterPro" id="IPR036249">
    <property type="entry name" value="Thioredoxin-like_sf"/>
</dbReference>
<feature type="region of interest" description="Disordered" evidence="5">
    <location>
        <begin position="120"/>
        <end position="159"/>
    </location>
</feature>
<dbReference type="SUPFAM" id="SSF52833">
    <property type="entry name" value="Thioredoxin-like"/>
    <property type="match status" value="1"/>
</dbReference>
<evidence type="ECO:0000313" key="8">
    <source>
        <dbReference type="Proteomes" id="UP000007798"/>
    </source>
</evidence>
<keyword evidence="2" id="KW-0249">Electron transport</keyword>
<dbReference type="FunCoup" id="B4NCD4">
    <property type="interactions" value="822"/>
</dbReference>
<dbReference type="InParanoid" id="B4NCD4"/>
<keyword evidence="8" id="KW-1185">Reference proteome</keyword>
<accession>B4NCD4</accession>
<organism evidence="7 8">
    <name type="scientific">Drosophila willistoni</name>
    <name type="common">Fruit fly</name>
    <dbReference type="NCBI Taxonomy" id="7260"/>
    <lineage>
        <taxon>Eukaryota</taxon>
        <taxon>Metazoa</taxon>
        <taxon>Ecdysozoa</taxon>
        <taxon>Arthropoda</taxon>
        <taxon>Hexapoda</taxon>
        <taxon>Insecta</taxon>
        <taxon>Pterygota</taxon>
        <taxon>Neoptera</taxon>
        <taxon>Endopterygota</taxon>
        <taxon>Diptera</taxon>
        <taxon>Brachycera</taxon>
        <taxon>Muscomorpha</taxon>
        <taxon>Ephydroidea</taxon>
        <taxon>Drosophilidae</taxon>
        <taxon>Drosophila</taxon>
        <taxon>Sophophora</taxon>
    </lineage>
</organism>
<dbReference type="OrthoDB" id="2121326at2759"/>
<dbReference type="AlphaFoldDB" id="B4NCD4"/>
<feature type="domain" description="Thioredoxin" evidence="6">
    <location>
        <begin position="1"/>
        <end position="107"/>
    </location>
</feature>
<keyword evidence="3" id="KW-1015">Disulfide bond</keyword>
<protein>
    <submittedName>
        <fullName evidence="7">ThioredoxinT</fullName>
    </submittedName>
</protein>
<dbReference type="CDD" id="cd02947">
    <property type="entry name" value="TRX_family"/>
    <property type="match status" value="1"/>
</dbReference>
<dbReference type="FunFam" id="3.40.30.10:FF:000104">
    <property type="entry name" value="Thioredoxin"/>
    <property type="match status" value="1"/>
</dbReference>
<dbReference type="InterPro" id="IPR013766">
    <property type="entry name" value="Thioredoxin_domain"/>
</dbReference>
<evidence type="ECO:0000256" key="2">
    <source>
        <dbReference type="ARBA" id="ARBA00022982"/>
    </source>
</evidence>
<gene>
    <name evidence="7" type="primary">Dwil\TrxT</name>
    <name evidence="7" type="ORF">Dwil_GK25104</name>
</gene>
<keyword evidence="1" id="KW-0813">Transport</keyword>
<evidence type="ECO:0000313" key="7">
    <source>
        <dbReference type="EMBL" id="EDW82493.1"/>
    </source>
</evidence>
<dbReference type="KEGG" id="dwi:6648743"/>
<dbReference type="InterPro" id="IPR017937">
    <property type="entry name" value="Thioredoxin_CS"/>
</dbReference>
<dbReference type="PhylomeDB" id="B4NCD4"/>
<dbReference type="GO" id="GO:0015035">
    <property type="term" value="F:protein-disulfide reductase activity"/>
    <property type="evidence" value="ECO:0007669"/>
    <property type="project" value="InterPro"/>
</dbReference>
<dbReference type="Proteomes" id="UP000007798">
    <property type="component" value="Unassembled WGS sequence"/>
</dbReference>
<keyword evidence="4" id="KW-0676">Redox-active center</keyword>
<proteinExistence type="predicted"/>
<dbReference type="Gene3D" id="3.40.30.10">
    <property type="entry name" value="Glutaredoxin"/>
    <property type="match status" value="1"/>
</dbReference>
<feature type="compositionally biased region" description="Low complexity" evidence="5">
    <location>
        <begin position="120"/>
        <end position="139"/>
    </location>
</feature>
<name>B4NCD4_DROWI</name>
<evidence type="ECO:0000256" key="4">
    <source>
        <dbReference type="ARBA" id="ARBA00023284"/>
    </source>
</evidence>
<sequence>MVYLVQSKEDLDQQLSDAGEKLIVIDFYANWCGPCKIIAPKLEELAQQYAERAVVLKVNVDDNEEITVEYNITSMPTFVFIKNGEVLELFVGGNSDKLAKSMEKYVGDDGEHLQQQRHQQLQQTSRTSESEAAISSASGSGSGACLSHELDEPDREPAAMNVQEVLEKERVLEN</sequence>
<evidence type="ECO:0000256" key="5">
    <source>
        <dbReference type="SAM" id="MobiDB-lite"/>
    </source>
</evidence>
<dbReference type="eggNOG" id="KOG0907">
    <property type="taxonomic scope" value="Eukaryota"/>
</dbReference>
<dbReference type="SMR" id="B4NCD4"/>
<reference evidence="7 8" key="1">
    <citation type="journal article" date="2007" name="Nature">
        <title>Evolution of genes and genomes on the Drosophila phylogeny.</title>
        <authorList>
            <consortium name="Drosophila 12 Genomes Consortium"/>
            <person name="Clark A.G."/>
            <person name="Eisen M.B."/>
            <person name="Smith D.R."/>
            <person name="Bergman C.M."/>
            <person name="Oliver B."/>
            <person name="Markow T.A."/>
            <person name="Kaufman T.C."/>
            <person name="Kellis M."/>
            <person name="Gelbart W."/>
            <person name="Iyer V.N."/>
            <person name="Pollard D.A."/>
            <person name="Sackton T.B."/>
            <person name="Larracuente A.M."/>
            <person name="Singh N.D."/>
            <person name="Abad J.P."/>
            <person name="Abt D.N."/>
            <person name="Adryan B."/>
            <person name="Aguade M."/>
            <person name="Akashi H."/>
            <person name="Anderson W.W."/>
            <person name="Aquadro C.F."/>
            <person name="Ardell D.H."/>
            <person name="Arguello R."/>
            <person name="Artieri C.G."/>
            <person name="Barbash D.A."/>
            <person name="Barker D."/>
            <person name="Barsanti P."/>
            <person name="Batterham P."/>
            <person name="Batzoglou S."/>
            <person name="Begun D."/>
            <person name="Bhutkar A."/>
            <person name="Blanco E."/>
            <person name="Bosak S.A."/>
            <person name="Bradley R.K."/>
            <person name="Brand A.D."/>
            <person name="Brent M.R."/>
            <person name="Brooks A.N."/>
            <person name="Brown R.H."/>
            <person name="Butlin R.K."/>
            <person name="Caggese C."/>
            <person name="Calvi B.R."/>
            <person name="Bernardo de Carvalho A."/>
            <person name="Caspi A."/>
            <person name="Castrezana S."/>
            <person name="Celniker S.E."/>
            <person name="Chang J.L."/>
            <person name="Chapple C."/>
            <person name="Chatterji S."/>
            <person name="Chinwalla A."/>
            <person name="Civetta A."/>
            <person name="Clifton S.W."/>
            <person name="Comeron J.M."/>
            <person name="Costello J.C."/>
            <person name="Coyne J.A."/>
            <person name="Daub J."/>
            <person name="David R.G."/>
            <person name="Delcher A.L."/>
            <person name="Delehaunty K."/>
            <person name="Do C.B."/>
            <person name="Ebling H."/>
            <person name="Edwards K."/>
            <person name="Eickbush T."/>
            <person name="Evans J.D."/>
            <person name="Filipski A."/>
            <person name="Findeiss S."/>
            <person name="Freyhult E."/>
            <person name="Fulton L."/>
            <person name="Fulton R."/>
            <person name="Garcia A.C."/>
            <person name="Gardiner A."/>
            <person name="Garfield D.A."/>
            <person name="Garvin B.E."/>
            <person name="Gibson G."/>
            <person name="Gilbert D."/>
            <person name="Gnerre S."/>
            <person name="Godfrey J."/>
            <person name="Good R."/>
            <person name="Gotea V."/>
            <person name="Gravely B."/>
            <person name="Greenberg A.J."/>
            <person name="Griffiths-Jones S."/>
            <person name="Gross S."/>
            <person name="Guigo R."/>
            <person name="Gustafson E.A."/>
            <person name="Haerty W."/>
            <person name="Hahn M.W."/>
            <person name="Halligan D.L."/>
            <person name="Halpern A.L."/>
            <person name="Halter G.M."/>
            <person name="Han M.V."/>
            <person name="Heger A."/>
            <person name="Hillier L."/>
            <person name="Hinrichs A.S."/>
            <person name="Holmes I."/>
            <person name="Hoskins R.A."/>
            <person name="Hubisz M.J."/>
            <person name="Hultmark D."/>
            <person name="Huntley M.A."/>
            <person name="Jaffe D.B."/>
            <person name="Jagadeeshan S."/>
            <person name="Jeck W.R."/>
            <person name="Johnson J."/>
            <person name="Jones C.D."/>
            <person name="Jordan W.C."/>
            <person name="Karpen G.H."/>
            <person name="Kataoka E."/>
            <person name="Keightley P.D."/>
            <person name="Kheradpour P."/>
            <person name="Kirkness E.F."/>
            <person name="Koerich L.B."/>
            <person name="Kristiansen K."/>
            <person name="Kudrna D."/>
            <person name="Kulathinal R.J."/>
            <person name="Kumar S."/>
            <person name="Kwok R."/>
            <person name="Lander E."/>
            <person name="Langley C.H."/>
            <person name="Lapoint R."/>
            <person name="Lazzaro B.P."/>
            <person name="Lee S.J."/>
            <person name="Levesque L."/>
            <person name="Li R."/>
            <person name="Lin C.F."/>
            <person name="Lin M.F."/>
            <person name="Lindblad-Toh K."/>
            <person name="Llopart A."/>
            <person name="Long M."/>
            <person name="Low L."/>
            <person name="Lozovsky E."/>
            <person name="Lu J."/>
            <person name="Luo M."/>
            <person name="Machado C.A."/>
            <person name="Makalowski W."/>
            <person name="Marzo M."/>
            <person name="Matsuda M."/>
            <person name="Matzkin L."/>
            <person name="McAllister B."/>
            <person name="McBride C.S."/>
            <person name="McKernan B."/>
            <person name="McKernan K."/>
            <person name="Mendez-Lago M."/>
            <person name="Minx P."/>
            <person name="Mollenhauer M.U."/>
            <person name="Montooth K."/>
            <person name="Mount S.M."/>
            <person name="Mu X."/>
            <person name="Myers E."/>
            <person name="Negre B."/>
            <person name="Newfeld S."/>
            <person name="Nielsen R."/>
            <person name="Noor M.A."/>
            <person name="O'Grady P."/>
            <person name="Pachter L."/>
            <person name="Papaceit M."/>
            <person name="Parisi M.J."/>
            <person name="Parisi M."/>
            <person name="Parts L."/>
            <person name="Pedersen J.S."/>
            <person name="Pesole G."/>
            <person name="Phillippy A.M."/>
            <person name="Ponting C.P."/>
            <person name="Pop M."/>
            <person name="Porcelli D."/>
            <person name="Powell J.R."/>
            <person name="Prohaska S."/>
            <person name="Pruitt K."/>
            <person name="Puig M."/>
            <person name="Quesneville H."/>
            <person name="Ram K.R."/>
            <person name="Rand D."/>
            <person name="Rasmussen M.D."/>
            <person name="Reed L.K."/>
            <person name="Reenan R."/>
            <person name="Reily A."/>
            <person name="Remington K.A."/>
            <person name="Rieger T.T."/>
            <person name="Ritchie M.G."/>
            <person name="Robin C."/>
            <person name="Rogers Y.H."/>
            <person name="Rohde C."/>
            <person name="Rozas J."/>
            <person name="Rubenfield M.J."/>
            <person name="Ruiz A."/>
            <person name="Russo S."/>
            <person name="Salzberg S.L."/>
            <person name="Sanchez-Gracia A."/>
            <person name="Saranga D.J."/>
            <person name="Sato H."/>
            <person name="Schaeffer S.W."/>
            <person name="Schatz M.C."/>
            <person name="Schlenke T."/>
            <person name="Schwartz R."/>
            <person name="Segarra C."/>
            <person name="Singh R.S."/>
            <person name="Sirot L."/>
            <person name="Sirota M."/>
            <person name="Sisneros N.B."/>
            <person name="Smith C.D."/>
            <person name="Smith T.F."/>
            <person name="Spieth J."/>
            <person name="Stage D.E."/>
            <person name="Stark A."/>
            <person name="Stephan W."/>
            <person name="Strausberg R.L."/>
            <person name="Strempel S."/>
            <person name="Sturgill D."/>
            <person name="Sutton G."/>
            <person name="Sutton G.G."/>
            <person name="Tao W."/>
            <person name="Teichmann S."/>
            <person name="Tobari Y.N."/>
            <person name="Tomimura Y."/>
            <person name="Tsolas J.M."/>
            <person name="Valente V.L."/>
            <person name="Venter E."/>
            <person name="Venter J.C."/>
            <person name="Vicario S."/>
            <person name="Vieira F.G."/>
            <person name="Vilella A.J."/>
            <person name="Villasante A."/>
            <person name="Walenz B."/>
            <person name="Wang J."/>
            <person name="Wasserman M."/>
            <person name="Watts T."/>
            <person name="Wilson D."/>
            <person name="Wilson R.K."/>
            <person name="Wing R.A."/>
            <person name="Wolfner M.F."/>
            <person name="Wong A."/>
            <person name="Wong G.K."/>
            <person name="Wu C.I."/>
            <person name="Wu G."/>
            <person name="Yamamoto D."/>
            <person name="Yang H.P."/>
            <person name="Yang S.P."/>
            <person name="Yorke J.A."/>
            <person name="Yoshida K."/>
            <person name="Zdobnov E."/>
            <person name="Zhang P."/>
            <person name="Zhang Y."/>
            <person name="Zimin A.V."/>
            <person name="Baldwin J."/>
            <person name="Abdouelleil A."/>
            <person name="Abdulkadir J."/>
            <person name="Abebe A."/>
            <person name="Abera B."/>
            <person name="Abreu J."/>
            <person name="Acer S.C."/>
            <person name="Aftuck L."/>
            <person name="Alexander A."/>
            <person name="An P."/>
            <person name="Anderson E."/>
            <person name="Anderson S."/>
            <person name="Arachi H."/>
            <person name="Azer M."/>
            <person name="Bachantsang P."/>
            <person name="Barry A."/>
            <person name="Bayul T."/>
            <person name="Berlin A."/>
            <person name="Bessette D."/>
            <person name="Bloom T."/>
            <person name="Blye J."/>
            <person name="Boguslavskiy L."/>
            <person name="Bonnet C."/>
            <person name="Boukhgalter B."/>
            <person name="Bourzgui I."/>
            <person name="Brown A."/>
            <person name="Cahill P."/>
            <person name="Channer S."/>
            <person name="Cheshatsang Y."/>
            <person name="Chuda L."/>
            <person name="Citroen M."/>
            <person name="Collymore A."/>
            <person name="Cooke P."/>
            <person name="Costello M."/>
            <person name="D'Aco K."/>
            <person name="Daza R."/>
            <person name="De Haan G."/>
            <person name="DeGray S."/>
            <person name="DeMaso C."/>
            <person name="Dhargay N."/>
            <person name="Dooley K."/>
            <person name="Dooley E."/>
            <person name="Doricent M."/>
            <person name="Dorje P."/>
            <person name="Dorjee K."/>
            <person name="Dupes A."/>
            <person name="Elong R."/>
            <person name="Falk J."/>
            <person name="Farina A."/>
            <person name="Faro S."/>
            <person name="Ferguson D."/>
            <person name="Fisher S."/>
            <person name="Foley C.D."/>
            <person name="Franke A."/>
            <person name="Friedrich D."/>
            <person name="Gadbois L."/>
            <person name="Gearin G."/>
            <person name="Gearin C.R."/>
            <person name="Giannoukos G."/>
            <person name="Goode T."/>
            <person name="Graham J."/>
            <person name="Grandbois E."/>
            <person name="Grewal S."/>
            <person name="Gyaltsen K."/>
            <person name="Hafez N."/>
            <person name="Hagos B."/>
            <person name="Hall J."/>
            <person name="Henson C."/>
            <person name="Hollinger A."/>
            <person name="Honan T."/>
            <person name="Huard M.D."/>
            <person name="Hughes L."/>
            <person name="Hurhula B."/>
            <person name="Husby M.E."/>
            <person name="Kamat A."/>
            <person name="Kanga B."/>
            <person name="Kashin S."/>
            <person name="Khazanovich D."/>
            <person name="Kisner P."/>
            <person name="Lance K."/>
            <person name="Lara M."/>
            <person name="Lee W."/>
            <person name="Lennon N."/>
            <person name="Letendre F."/>
            <person name="LeVine R."/>
            <person name="Lipovsky A."/>
            <person name="Liu X."/>
            <person name="Liu J."/>
            <person name="Liu S."/>
            <person name="Lokyitsang T."/>
            <person name="Lokyitsang Y."/>
            <person name="Lubonja R."/>
            <person name="Lui A."/>
            <person name="MacDonald P."/>
            <person name="Magnisalis V."/>
            <person name="Maru K."/>
            <person name="Matthews C."/>
            <person name="McCusker W."/>
            <person name="McDonough S."/>
            <person name="Mehta T."/>
            <person name="Meldrim J."/>
            <person name="Meneus L."/>
            <person name="Mihai O."/>
            <person name="Mihalev A."/>
            <person name="Mihova T."/>
            <person name="Mittelman R."/>
            <person name="Mlenga V."/>
            <person name="Montmayeur A."/>
            <person name="Mulrain L."/>
            <person name="Navidi A."/>
            <person name="Naylor J."/>
            <person name="Negash T."/>
            <person name="Nguyen T."/>
            <person name="Nguyen N."/>
            <person name="Nicol R."/>
            <person name="Norbu C."/>
            <person name="Norbu N."/>
            <person name="Novod N."/>
            <person name="O'Neill B."/>
            <person name="Osman S."/>
            <person name="Markiewicz E."/>
            <person name="Oyono O.L."/>
            <person name="Patti C."/>
            <person name="Phunkhang P."/>
            <person name="Pierre F."/>
            <person name="Priest M."/>
            <person name="Raghuraman S."/>
            <person name="Rege F."/>
            <person name="Reyes R."/>
            <person name="Rise C."/>
            <person name="Rogov P."/>
            <person name="Ross K."/>
            <person name="Ryan E."/>
            <person name="Settipalli S."/>
            <person name="Shea T."/>
            <person name="Sherpa N."/>
            <person name="Shi L."/>
            <person name="Shih D."/>
            <person name="Sparrow T."/>
            <person name="Spaulding J."/>
            <person name="Stalker J."/>
            <person name="Stange-Thomann N."/>
            <person name="Stavropoulos S."/>
            <person name="Stone C."/>
            <person name="Strader C."/>
            <person name="Tesfaye S."/>
            <person name="Thomson T."/>
            <person name="Thoulutsang Y."/>
            <person name="Thoulutsang D."/>
            <person name="Topham K."/>
            <person name="Topping I."/>
            <person name="Tsamla T."/>
            <person name="Vassiliev H."/>
            <person name="Vo A."/>
            <person name="Wangchuk T."/>
            <person name="Wangdi T."/>
            <person name="Weiand M."/>
            <person name="Wilkinson J."/>
            <person name="Wilson A."/>
            <person name="Yadav S."/>
            <person name="Young G."/>
            <person name="Yu Q."/>
            <person name="Zembek L."/>
            <person name="Zhong D."/>
            <person name="Zimmer A."/>
            <person name="Zwirko Z."/>
            <person name="Jaffe D.B."/>
            <person name="Alvarez P."/>
            <person name="Brockman W."/>
            <person name="Butler J."/>
            <person name="Chin C."/>
            <person name="Gnerre S."/>
            <person name="Grabherr M."/>
            <person name="Kleber M."/>
            <person name="Mauceli E."/>
            <person name="MacCallum I."/>
        </authorList>
    </citation>
    <scope>NUCLEOTIDE SEQUENCE [LARGE SCALE GENOMIC DNA]</scope>
    <source>
        <strain evidence="8">Tucson 14030-0811.24</strain>
    </source>
</reference>
<evidence type="ECO:0000256" key="3">
    <source>
        <dbReference type="ARBA" id="ARBA00023157"/>
    </source>
</evidence>
<dbReference type="OMA" id="EEHAGVY"/>